<evidence type="ECO:0000313" key="4">
    <source>
        <dbReference type="Proteomes" id="UP000266489"/>
    </source>
</evidence>
<dbReference type="InterPro" id="IPR036610">
    <property type="entry name" value="PEBP-like_sf"/>
</dbReference>
<name>A0A398D2A3_9BACT</name>
<accession>A0A398D2A3</accession>
<dbReference type="SUPFAM" id="SSF49777">
    <property type="entry name" value="PEBP-like"/>
    <property type="match status" value="1"/>
</dbReference>
<dbReference type="PANTHER" id="PTHR30289">
    <property type="entry name" value="UNCHARACTERIZED PROTEIN YBCL-RELATED"/>
    <property type="match status" value="1"/>
</dbReference>
<dbReference type="OrthoDB" id="9797506at2"/>
<sequence>MEITITSAVFTPDKPIPVKYTGQGENISPDLSWRDTPDGIASFALVCDDPDAPAGTWVHWTIWNMPATSTGLAQGVSTNASLPDGSVQGVTSRGTSGYHGPMPPHGNAHRYYFRIYALDTVLSLPASANRTQLDAAMRGHILSQGQLMGTYQRQ</sequence>
<evidence type="ECO:0000313" key="3">
    <source>
        <dbReference type="Proteomes" id="UP000266260"/>
    </source>
</evidence>
<dbReference type="Gene3D" id="3.90.280.10">
    <property type="entry name" value="PEBP-like"/>
    <property type="match status" value="1"/>
</dbReference>
<comment type="caution">
    <text evidence="2">The sequence shown here is derived from an EMBL/GenBank/DDBJ whole genome shotgun (WGS) entry which is preliminary data.</text>
</comment>
<dbReference type="AlphaFoldDB" id="A0A398D2A3"/>
<reference evidence="3 4" key="1">
    <citation type="submission" date="2018-09" db="EMBL/GenBank/DDBJ databases">
        <title>Discovery and Ecogenomic Context for Candidatus Cryosericales, a Global Caldiserica Order Active in Thawing Permafrost.</title>
        <authorList>
            <person name="Martinez M.A."/>
            <person name="Woodcroft B.J."/>
            <person name="Ignacio Espinoza J.C."/>
            <person name="Zayed A."/>
            <person name="Singleton C.M."/>
            <person name="Boyd J."/>
            <person name="Li Y.-F."/>
            <person name="Purvine S."/>
            <person name="Maughan H."/>
            <person name="Hodgkins S.B."/>
            <person name="Anderson D."/>
            <person name="Sederholm M."/>
            <person name="Temperton B."/>
            <person name="Saleska S.R."/>
            <person name="Tyson G.W."/>
            <person name="Rich V.I."/>
        </authorList>
    </citation>
    <scope>NUCLEOTIDE SEQUENCE [LARGE SCALE GENOMIC DNA]</scope>
    <source>
        <strain evidence="2 4">SMC5</strain>
        <strain evidence="1 3">SMC6</strain>
    </source>
</reference>
<keyword evidence="3" id="KW-1185">Reference proteome</keyword>
<dbReference type="Proteomes" id="UP000266489">
    <property type="component" value="Unassembled WGS sequence"/>
</dbReference>
<dbReference type="Proteomes" id="UP000266260">
    <property type="component" value="Unassembled WGS sequence"/>
</dbReference>
<evidence type="ECO:0000313" key="2">
    <source>
        <dbReference type="EMBL" id="RIE09626.1"/>
    </source>
</evidence>
<proteinExistence type="predicted"/>
<organism evidence="2 4">
    <name type="scientific">Candidatus Cryosericum odellii</name>
    <dbReference type="NCBI Taxonomy" id="2290917"/>
    <lineage>
        <taxon>Bacteria</taxon>
        <taxon>Pseudomonadati</taxon>
        <taxon>Caldisericota/Cryosericota group</taxon>
        <taxon>Candidatus Cryosericota</taxon>
        <taxon>Candidatus Cryosericia</taxon>
        <taxon>Candidatus Cryosericales</taxon>
        <taxon>Candidatus Cryosericaceae</taxon>
        <taxon>Candidatus Cryosericum</taxon>
    </lineage>
</organism>
<dbReference type="InterPro" id="IPR005247">
    <property type="entry name" value="YbhB_YbcL/LppC-like"/>
</dbReference>
<dbReference type="EMBL" id="QXIT01000151">
    <property type="protein sequence ID" value="RIE06734.1"/>
    <property type="molecule type" value="Genomic_DNA"/>
</dbReference>
<protein>
    <submittedName>
        <fullName evidence="2">YbhB/YbcL family Raf kinase inhibitor-like protein</fullName>
    </submittedName>
</protein>
<dbReference type="Pfam" id="PF01161">
    <property type="entry name" value="PBP"/>
    <property type="match status" value="1"/>
</dbReference>
<dbReference type="EMBL" id="QXIU01000167">
    <property type="protein sequence ID" value="RIE09626.1"/>
    <property type="molecule type" value="Genomic_DNA"/>
</dbReference>
<dbReference type="InterPro" id="IPR008914">
    <property type="entry name" value="PEBP"/>
</dbReference>
<dbReference type="RefSeq" id="WP_119120133.1">
    <property type="nucleotide sequence ID" value="NZ_QXIT01000151.1"/>
</dbReference>
<dbReference type="CDD" id="cd00865">
    <property type="entry name" value="PEBP_bact_arch"/>
    <property type="match status" value="1"/>
</dbReference>
<dbReference type="NCBIfam" id="TIGR00481">
    <property type="entry name" value="YbhB/YbcL family Raf kinase inhibitor-like protein"/>
    <property type="match status" value="1"/>
</dbReference>
<dbReference type="PANTHER" id="PTHR30289:SF1">
    <property type="entry name" value="PEBP (PHOSPHATIDYLETHANOLAMINE-BINDING PROTEIN) FAMILY PROTEIN"/>
    <property type="match status" value="1"/>
</dbReference>
<evidence type="ECO:0000313" key="1">
    <source>
        <dbReference type="EMBL" id="RIE06734.1"/>
    </source>
</evidence>
<gene>
    <name evidence="2" type="ORF">SMC5_06955</name>
    <name evidence="1" type="ORF">SMC6_08575</name>
</gene>
<accession>A0A398D6L5</accession>